<keyword evidence="3" id="KW-1185">Reference proteome</keyword>
<dbReference type="eggNOG" id="COG0457">
    <property type="taxonomic scope" value="Bacteria"/>
</dbReference>
<evidence type="ECO:0000313" key="2">
    <source>
        <dbReference type="EMBL" id="AEG92490.1"/>
    </source>
</evidence>
<dbReference type="HOGENOM" id="CLU_1238369_0_0_4"/>
<evidence type="ECO:0000256" key="1">
    <source>
        <dbReference type="SAM" id="Phobius"/>
    </source>
</evidence>
<feature type="transmembrane region" description="Helical" evidence="1">
    <location>
        <begin position="40"/>
        <end position="60"/>
    </location>
</feature>
<gene>
    <name evidence="2" type="ordered locus">Rta_14040</name>
</gene>
<dbReference type="AlphaFoldDB" id="F5Y3L6"/>
<reference evidence="3" key="1">
    <citation type="submission" date="2006-01" db="EMBL/GenBank/DDBJ databases">
        <title>Genome of the cyst-dividing bacterium Ramlibacter tataouinensis.</title>
        <authorList>
            <person name="Barakat M."/>
            <person name="Ortet P."/>
            <person name="De Luca G."/>
            <person name="Jourlin-Castelli C."/>
            <person name="Ansaldi M."/>
            <person name="Py B."/>
            <person name="Fichant G."/>
            <person name="Coutinho P."/>
            <person name="Voulhoux R."/>
            <person name="Bastien O."/>
            <person name="Roy S."/>
            <person name="Marechal E."/>
            <person name="Henrissat B."/>
            <person name="Quentin Y."/>
            <person name="Noirot P."/>
            <person name="Filloux A."/>
            <person name="Mejean V."/>
            <person name="DuBow M."/>
            <person name="Barras F."/>
            <person name="Heulin T."/>
        </authorList>
    </citation>
    <scope>NUCLEOTIDE SEQUENCE [LARGE SCALE GENOMIC DNA]</scope>
    <source>
        <strain evidence="3">ATCC BAA-407 / DSM 14655 / LMG 21543 / TTB310</strain>
    </source>
</reference>
<organism evidence="2 3">
    <name type="scientific">Ramlibacter tataouinensis (strain ATCC BAA-407 / DSM 14655 / LMG 21543 / TTB310)</name>
    <dbReference type="NCBI Taxonomy" id="365046"/>
    <lineage>
        <taxon>Bacteria</taxon>
        <taxon>Pseudomonadati</taxon>
        <taxon>Pseudomonadota</taxon>
        <taxon>Betaproteobacteria</taxon>
        <taxon>Burkholderiales</taxon>
        <taxon>Comamonadaceae</taxon>
        <taxon>Ramlibacter</taxon>
    </lineage>
</organism>
<dbReference type="EMBL" id="CP000245">
    <property type="protein sequence ID" value="AEG92490.1"/>
    <property type="molecule type" value="Genomic_DNA"/>
</dbReference>
<reference evidence="2 3" key="2">
    <citation type="journal article" date="2011" name="PLoS ONE">
        <title>The Cyst-Dividing Bacterium Ramlibacter tataouinensis TTB310 Genome Reveals a Well-Stocked Toolbox for Adaptation to a Desert Environment.</title>
        <authorList>
            <person name="De Luca G."/>
            <person name="Barakat M."/>
            <person name="Ortet P."/>
            <person name="Fochesato S."/>
            <person name="Jourlin-Castelli C."/>
            <person name="Ansaldi M."/>
            <person name="Py B."/>
            <person name="Fichant G."/>
            <person name="Coutinho P.M."/>
            <person name="Voulhoux R."/>
            <person name="Bastien O."/>
            <person name="Marechal E."/>
            <person name="Henrissat B."/>
            <person name="Quentin Y."/>
            <person name="Noirot P."/>
            <person name="Filloux A."/>
            <person name="Mejean V."/>
            <person name="Dubow M.S."/>
            <person name="Barras F."/>
            <person name="Barbe V."/>
            <person name="Weissenbach J."/>
            <person name="Mihalcescu I."/>
            <person name="Vermeglio A."/>
            <person name="Achouak W."/>
            <person name="Heulin T."/>
        </authorList>
    </citation>
    <scope>NUCLEOTIDE SEQUENCE [LARGE SCALE GENOMIC DNA]</scope>
    <source>
        <strain evidence="3">ATCC BAA-407 / DSM 14655 / LMG 21543 / TTB310</strain>
    </source>
</reference>
<dbReference type="OrthoDB" id="9182830at2"/>
<dbReference type="KEGG" id="rta:Rta_14040"/>
<keyword evidence="1" id="KW-0812">Transmembrane</keyword>
<name>F5Y3L6_RAMTT</name>
<evidence type="ECO:0000313" key="3">
    <source>
        <dbReference type="Proteomes" id="UP000008385"/>
    </source>
</evidence>
<dbReference type="RefSeq" id="WP_013900723.1">
    <property type="nucleotide sequence ID" value="NC_015677.1"/>
</dbReference>
<dbReference type="STRING" id="365046.Rta_14040"/>
<sequence>MLENMRAVSNPLSIIAIFAALAEVAGTVVLALVDKTIQGTFVWFVMLFPILIVVLFFLTLNFNPKVLYAPSDFRDEDNFLQTMLGAKWIESSLTKIDTQIEEAKQAIAEEAKRRIGATAAESNAKLQSIVDRYLKTIQESVESTRETAVDLNIMSFDKLPHSAFQAKIMHILRTRNDYVPLSEISNITKMGEQATRRSLEKLQGRKIVEPNSDASAFRLADL</sequence>
<keyword evidence="1" id="KW-0472">Membrane</keyword>
<dbReference type="Proteomes" id="UP000008385">
    <property type="component" value="Chromosome"/>
</dbReference>
<proteinExistence type="predicted"/>
<keyword evidence="1" id="KW-1133">Transmembrane helix</keyword>
<protein>
    <submittedName>
        <fullName evidence="2">Uncharacterized protein</fullName>
    </submittedName>
</protein>
<accession>F5Y3L6</accession>
<feature type="transmembrane region" description="Helical" evidence="1">
    <location>
        <begin position="12"/>
        <end position="33"/>
    </location>
</feature>